<protein>
    <submittedName>
        <fullName evidence="5">HTH-type transcriptional activator Btr</fullName>
    </submittedName>
</protein>
<dbReference type="InterPro" id="IPR003313">
    <property type="entry name" value="AraC-bd"/>
</dbReference>
<dbReference type="PROSITE" id="PS00041">
    <property type="entry name" value="HTH_ARAC_FAMILY_1"/>
    <property type="match status" value="1"/>
</dbReference>
<dbReference type="Proteomes" id="UP000239471">
    <property type="component" value="Unassembled WGS sequence"/>
</dbReference>
<dbReference type="Gene3D" id="2.60.120.10">
    <property type="entry name" value="Jelly Rolls"/>
    <property type="match status" value="1"/>
</dbReference>
<dbReference type="InterPro" id="IPR018060">
    <property type="entry name" value="HTH_AraC"/>
</dbReference>
<dbReference type="SUPFAM" id="SSF51182">
    <property type="entry name" value="RmlC-like cupins"/>
    <property type="match status" value="1"/>
</dbReference>
<dbReference type="SMART" id="SM00342">
    <property type="entry name" value="HTH_ARAC"/>
    <property type="match status" value="1"/>
</dbReference>
<dbReference type="AlphaFoldDB" id="A0A2T0B6V4"/>
<dbReference type="Pfam" id="PF12833">
    <property type="entry name" value="HTH_18"/>
    <property type="match status" value="1"/>
</dbReference>
<name>A0A2T0B6V4_9CLOT</name>
<keyword evidence="1" id="KW-0805">Transcription regulation</keyword>
<dbReference type="InterPro" id="IPR018062">
    <property type="entry name" value="HTH_AraC-typ_CS"/>
</dbReference>
<evidence type="ECO:0000313" key="6">
    <source>
        <dbReference type="Proteomes" id="UP000239471"/>
    </source>
</evidence>
<dbReference type="OrthoDB" id="625043at2"/>
<evidence type="ECO:0000256" key="3">
    <source>
        <dbReference type="ARBA" id="ARBA00023163"/>
    </source>
</evidence>
<proteinExistence type="predicted"/>
<dbReference type="PROSITE" id="PS01124">
    <property type="entry name" value="HTH_ARAC_FAMILY_2"/>
    <property type="match status" value="1"/>
</dbReference>
<dbReference type="Pfam" id="PF02311">
    <property type="entry name" value="AraC_binding"/>
    <property type="match status" value="1"/>
</dbReference>
<keyword evidence="3" id="KW-0804">Transcription</keyword>
<evidence type="ECO:0000313" key="5">
    <source>
        <dbReference type="EMBL" id="PRR79621.1"/>
    </source>
</evidence>
<keyword evidence="6" id="KW-1185">Reference proteome</keyword>
<dbReference type="SUPFAM" id="SSF46689">
    <property type="entry name" value="Homeodomain-like"/>
    <property type="match status" value="2"/>
</dbReference>
<reference evidence="5 6" key="1">
    <citation type="submission" date="2018-03" db="EMBL/GenBank/DDBJ databases">
        <title>Genome sequence of Clostridium vincentii DSM 10228.</title>
        <authorList>
            <person name="Poehlein A."/>
            <person name="Daniel R."/>
        </authorList>
    </citation>
    <scope>NUCLEOTIDE SEQUENCE [LARGE SCALE GENOMIC DNA]</scope>
    <source>
        <strain evidence="5 6">DSM 10228</strain>
    </source>
</reference>
<evidence type="ECO:0000256" key="1">
    <source>
        <dbReference type="ARBA" id="ARBA00023015"/>
    </source>
</evidence>
<dbReference type="GO" id="GO:0003700">
    <property type="term" value="F:DNA-binding transcription factor activity"/>
    <property type="evidence" value="ECO:0007669"/>
    <property type="project" value="InterPro"/>
</dbReference>
<dbReference type="GO" id="GO:0043565">
    <property type="term" value="F:sequence-specific DNA binding"/>
    <property type="evidence" value="ECO:0007669"/>
    <property type="project" value="InterPro"/>
</dbReference>
<organism evidence="5 6">
    <name type="scientific">Clostridium vincentii</name>
    <dbReference type="NCBI Taxonomy" id="52704"/>
    <lineage>
        <taxon>Bacteria</taxon>
        <taxon>Bacillati</taxon>
        <taxon>Bacillota</taxon>
        <taxon>Clostridia</taxon>
        <taxon>Eubacteriales</taxon>
        <taxon>Clostridiaceae</taxon>
        <taxon>Clostridium</taxon>
    </lineage>
</organism>
<dbReference type="PANTHER" id="PTHR43280:SF2">
    <property type="entry name" value="HTH-TYPE TRANSCRIPTIONAL REGULATOR EXSA"/>
    <property type="match status" value="1"/>
</dbReference>
<dbReference type="RefSeq" id="WP_106061196.1">
    <property type="nucleotide sequence ID" value="NZ_PVXQ01000060.1"/>
</dbReference>
<gene>
    <name evidence="5" type="primary">btr_2</name>
    <name evidence="5" type="ORF">CLVI_33050</name>
</gene>
<dbReference type="PANTHER" id="PTHR43280">
    <property type="entry name" value="ARAC-FAMILY TRANSCRIPTIONAL REGULATOR"/>
    <property type="match status" value="1"/>
</dbReference>
<dbReference type="EMBL" id="PVXQ01000060">
    <property type="protein sequence ID" value="PRR79621.1"/>
    <property type="molecule type" value="Genomic_DNA"/>
</dbReference>
<evidence type="ECO:0000256" key="2">
    <source>
        <dbReference type="ARBA" id="ARBA00023125"/>
    </source>
</evidence>
<feature type="domain" description="HTH araC/xylS-type" evidence="4">
    <location>
        <begin position="186"/>
        <end position="284"/>
    </location>
</feature>
<keyword evidence="2" id="KW-0238">DNA-binding</keyword>
<accession>A0A2T0B6V4</accession>
<comment type="caution">
    <text evidence="5">The sequence shown here is derived from an EMBL/GenBank/DDBJ whole genome shotgun (WGS) entry which is preliminary data.</text>
</comment>
<sequence length="285" mass="34248">MDIYENKIGLRYNVEEDILKYYAIPQFIHVGRIETKEHWDCWEHEHESYEWIYIEKGTMKYWCNDVCMQASEGDFYYIQPGQTHKEDSLTSGVDFYYIKFGYFDLRGRPFFLMPFPGDPENQIVRRIDNDFREMIKSVYREGIGKQPGAKQIIEAKLLEMIWIIRRKLNTCEETKEQPDRRTELTRTAIKYIKTNYSKKILLEDICEHCEISTGYLSHVFKKITDFSPLQYRDRIRMEEAKKLIREGDLKLNEISEKVGMFDEFYFSKRFKKLVGVSPKDYKNNA</sequence>
<dbReference type="InterPro" id="IPR011051">
    <property type="entry name" value="RmlC_Cupin_sf"/>
</dbReference>
<dbReference type="InterPro" id="IPR009057">
    <property type="entry name" value="Homeodomain-like_sf"/>
</dbReference>
<dbReference type="InterPro" id="IPR014710">
    <property type="entry name" value="RmlC-like_jellyroll"/>
</dbReference>
<dbReference type="Gene3D" id="1.10.10.60">
    <property type="entry name" value="Homeodomain-like"/>
    <property type="match status" value="2"/>
</dbReference>
<evidence type="ECO:0000259" key="4">
    <source>
        <dbReference type="PROSITE" id="PS01124"/>
    </source>
</evidence>